<dbReference type="RefSeq" id="XP_008020530.1">
    <property type="nucleotide sequence ID" value="XM_008022339.1"/>
</dbReference>
<proteinExistence type="predicted"/>
<feature type="domain" description="Alpha/beta hydrolase fold-3" evidence="2">
    <location>
        <begin position="48"/>
        <end position="166"/>
    </location>
</feature>
<evidence type="ECO:0000313" key="4">
    <source>
        <dbReference type="Proteomes" id="UP000016935"/>
    </source>
</evidence>
<dbReference type="GeneID" id="19398238"/>
<dbReference type="OrthoDB" id="19653at2759"/>
<accession>R0KTX2</accession>
<name>R0KTX2_EXST2</name>
<reference evidence="3 4" key="2">
    <citation type="journal article" date="2013" name="PLoS Genet.">
        <title>Comparative genome structure, secondary metabolite, and effector coding capacity across Cochliobolus pathogens.</title>
        <authorList>
            <person name="Condon B.J."/>
            <person name="Leng Y."/>
            <person name="Wu D."/>
            <person name="Bushley K.E."/>
            <person name="Ohm R.A."/>
            <person name="Otillar R."/>
            <person name="Martin J."/>
            <person name="Schackwitz W."/>
            <person name="Grimwood J."/>
            <person name="MohdZainudin N."/>
            <person name="Xue C."/>
            <person name="Wang R."/>
            <person name="Manning V.A."/>
            <person name="Dhillon B."/>
            <person name="Tu Z.J."/>
            <person name="Steffenson B.J."/>
            <person name="Salamov A."/>
            <person name="Sun H."/>
            <person name="Lowry S."/>
            <person name="LaButti K."/>
            <person name="Han J."/>
            <person name="Copeland A."/>
            <person name="Lindquist E."/>
            <person name="Barry K."/>
            <person name="Schmutz J."/>
            <person name="Baker S.E."/>
            <person name="Ciuffetti L.M."/>
            <person name="Grigoriev I.V."/>
            <person name="Zhong S."/>
            <person name="Turgeon B.G."/>
        </authorList>
    </citation>
    <scope>NUCLEOTIDE SEQUENCE [LARGE SCALE GENOMIC DNA]</scope>
    <source>
        <strain evidence="4">28A</strain>
    </source>
</reference>
<dbReference type="InterPro" id="IPR050300">
    <property type="entry name" value="GDXG_lipolytic_enzyme"/>
</dbReference>
<dbReference type="InterPro" id="IPR013094">
    <property type="entry name" value="AB_hydrolase_3"/>
</dbReference>
<gene>
    <name evidence="3" type="ORF">SETTUDRAFT_161994</name>
</gene>
<evidence type="ECO:0000259" key="2">
    <source>
        <dbReference type="Pfam" id="PF07859"/>
    </source>
</evidence>
<dbReference type="Proteomes" id="UP000016935">
    <property type="component" value="Unassembled WGS sequence"/>
</dbReference>
<dbReference type="PANTHER" id="PTHR48081:SF3">
    <property type="entry name" value="ALPHA_BETA HYDROLASE FOLD-3 DOMAIN-CONTAINING PROTEIN"/>
    <property type="match status" value="1"/>
</dbReference>
<keyword evidence="4" id="KW-1185">Reference proteome</keyword>
<dbReference type="PANTHER" id="PTHR48081">
    <property type="entry name" value="AB HYDROLASE SUPERFAMILY PROTEIN C4A8.06C"/>
    <property type="match status" value="1"/>
</dbReference>
<dbReference type="EMBL" id="KB908481">
    <property type="protein sequence ID" value="EOA91202.1"/>
    <property type="molecule type" value="Genomic_DNA"/>
</dbReference>
<dbReference type="Pfam" id="PF07859">
    <property type="entry name" value="Abhydrolase_3"/>
    <property type="match status" value="1"/>
</dbReference>
<dbReference type="SUPFAM" id="SSF53474">
    <property type="entry name" value="alpha/beta-Hydrolases"/>
    <property type="match status" value="1"/>
</dbReference>
<keyword evidence="1" id="KW-0378">Hydrolase</keyword>
<dbReference type="AlphaFoldDB" id="R0KTX2"/>
<dbReference type="InterPro" id="IPR029058">
    <property type="entry name" value="AB_hydrolase_fold"/>
</dbReference>
<protein>
    <recommendedName>
        <fullName evidence="2">Alpha/beta hydrolase fold-3 domain-containing protein</fullName>
    </recommendedName>
</protein>
<dbReference type="GO" id="GO:0016787">
    <property type="term" value="F:hydrolase activity"/>
    <property type="evidence" value="ECO:0007669"/>
    <property type="project" value="UniProtKB-KW"/>
</dbReference>
<dbReference type="STRING" id="671987.R0KTX2"/>
<organism evidence="3 4">
    <name type="scientific">Exserohilum turcicum (strain 28A)</name>
    <name type="common">Northern leaf blight fungus</name>
    <name type="synonym">Setosphaeria turcica</name>
    <dbReference type="NCBI Taxonomy" id="671987"/>
    <lineage>
        <taxon>Eukaryota</taxon>
        <taxon>Fungi</taxon>
        <taxon>Dikarya</taxon>
        <taxon>Ascomycota</taxon>
        <taxon>Pezizomycotina</taxon>
        <taxon>Dothideomycetes</taxon>
        <taxon>Pleosporomycetidae</taxon>
        <taxon>Pleosporales</taxon>
        <taxon>Pleosporineae</taxon>
        <taxon>Pleosporaceae</taxon>
        <taxon>Exserohilum</taxon>
    </lineage>
</organism>
<dbReference type="eggNOG" id="KOG1515">
    <property type="taxonomic scope" value="Eukaryota"/>
</dbReference>
<dbReference type="HOGENOM" id="CLU_012494_9_1_1"/>
<evidence type="ECO:0000256" key="1">
    <source>
        <dbReference type="ARBA" id="ARBA00022801"/>
    </source>
</evidence>
<dbReference type="Gene3D" id="3.40.50.1820">
    <property type="entry name" value="alpha/beta hydrolase"/>
    <property type="match status" value="1"/>
</dbReference>
<evidence type="ECO:0000313" key="3">
    <source>
        <dbReference type="EMBL" id="EOA91202.1"/>
    </source>
</evidence>
<sequence>MSLHTTAENRFDGFNIYRTSYKKIGDHKIEVNVLVPKGISPGKHPVMVRWHGGGLTTGTAMYAEWFSAYLVPLIIDNGAIAVLPNYRLTPEHTGDDILEDIASLGDWLTSSLPTYLASKDSSIEPDLSRILMSGDSAGGWMALQSILSLPENTFRACFIQYPVVNAIPISPDAILMGNPVPPKSDLDEFLASMKPGTIISGATPPARATIMSLLLAYGRWDEFFGTGQHLMPETRIETAKFFVPTYIMHGKDDSLVPLKWTEKFVDRARELFPHTRFDLVTPPGEHGFDDSIYKEDHPWLAEMLKSVEKDWLE</sequence>
<reference evidence="3 4" key="1">
    <citation type="journal article" date="2012" name="PLoS Pathog.">
        <title>Diverse lifestyles and strategies of plant pathogenesis encoded in the genomes of eighteen Dothideomycetes fungi.</title>
        <authorList>
            <person name="Ohm R.A."/>
            <person name="Feau N."/>
            <person name="Henrissat B."/>
            <person name="Schoch C.L."/>
            <person name="Horwitz B.A."/>
            <person name="Barry K.W."/>
            <person name="Condon B.J."/>
            <person name="Copeland A.C."/>
            <person name="Dhillon B."/>
            <person name="Glaser F."/>
            <person name="Hesse C.N."/>
            <person name="Kosti I."/>
            <person name="LaButti K."/>
            <person name="Lindquist E.A."/>
            <person name="Lucas S."/>
            <person name="Salamov A.A."/>
            <person name="Bradshaw R.E."/>
            <person name="Ciuffetti L."/>
            <person name="Hamelin R.C."/>
            <person name="Kema G.H.J."/>
            <person name="Lawrence C."/>
            <person name="Scott J.A."/>
            <person name="Spatafora J.W."/>
            <person name="Turgeon B.G."/>
            <person name="de Wit P.J.G.M."/>
            <person name="Zhong S."/>
            <person name="Goodwin S.B."/>
            <person name="Grigoriev I.V."/>
        </authorList>
    </citation>
    <scope>NUCLEOTIDE SEQUENCE [LARGE SCALE GENOMIC DNA]</scope>
    <source>
        <strain evidence="4">28A</strain>
    </source>
</reference>